<organism evidence="2 3">
    <name type="scientific">Candidatus Roizmanbacteria bacterium GW2011_GWB1_40_7</name>
    <dbReference type="NCBI Taxonomy" id="1618482"/>
    <lineage>
        <taxon>Bacteria</taxon>
        <taxon>Candidatus Roizmaniibacteriota</taxon>
    </lineage>
</organism>
<accession>A0A0G0T551</accession>
<dbReference type="AlphaFoldDB" id="A0A0G0T551"/>
<evidence type="ECO:0000313" key="2">
    <source>
        <dbReference type="EMBL" id="KKR72133.1"/>
    </source>
</evidence>
<evidence type="ECO:0000256" key="1">
    <source>
        <dbReference type="SAM" id="Phobius"/>
    </source>
</evidence>
<name>A0A0G0T551_9BACT</name>
<feature type="transmembrane region" description="Helical" evidence="1">
    <location>
        <begin position="30"/>
        <end position="52"/>
    </location>
</feature>
<dbReference type="EMBL" id="LBZM01000011">
    <property type="protein sequence ID" value="KKR72133.1"/>
    <property type="molecule type" value="Genomic_DNA"/>
</dbReference>
<protein>
    <submittedName>
        <fullName evidence="2">Uncharacterized protein</fullName>
    </submittedName>
</protein>
<keyword evidence="1" id="KW-0812">Transmembrane</keyword>
<proteinExistence type="predicted"/>
<gene>
    <name evidence="2" type="ORF">UU14_C0011G0023</name>
</gene>
<evidence type="ECO:0000313" key="3">
    <source>
        <dbReference type="Proteomes" id="UP000034664"/>
    </source>
</evidence>
<reference evidence="2 3" key="1">
    <citation type="journal article" date="2015" name="Nature">
        <title>rRNA introns, odd ribosomes, and small enigmatic genomes across a large radiation of phyla.</title>
        <authorList>
            <person name="Brown C.T."/>
            <person name="Hug L.A."/>
            <person name="Thomas B.C."/>
            <person name="Sharon I."/>
            <person name="Castelle C.J."/>
            <person name="Singh A."/>
            <person name="Wilkins M.J."/>
            <person name="Williams K.H."/>
            <person name="Banfield J.F."/>
        </authorList>
    </citation>
    <scope>NUCLEOTIDE SEQUENCE [LARGE SCALE GENOMIC DNA]</scope>
</reference>
<dbReference type="SUPFAM" id="SSF57603">
    <property type="entry name" value="FnI-like domain"/>
    <property type="match status" value="1"/>
</dbReference>
<comment type="caution">
    <text evidence="2">The sequence shown here is derived from an EMBL/GenBank/DDBJ whole genome shotgun (WGS) entry which is preliminary data.</text>
</comment>
<dbReference type="Proteomes" id="UP000034664">
    <property type="component" value="Unassembled WGS sequence"/>
</dbReference>
<sequence length="434" mass="49391">MDHDHYPYTDAPQHINHEEQLALHKNHSKLLIPLILLIVGVLVIGGLSFAYFRVGKQQCVYNGGTYSIGDSVPSEDGCNSCSCTYDEQTNTTQVSCTVMACANDQSDPATGWNTFQDENYTFKYPNEWQQQETNLFGSRSVTEFSYQSGTPFGFSNQGNYNQETGKEYSTLDEYLGKAAAEKSIDIQVAGNLAKFVDDPGDPGHVITFQRVVLFSTTKAEILDFYYQSSYYQQEYSENILTQILSTFRFLDFLDEEELDVRWRQYTDNELKITFEYPDTWSVGSDRPYPDFFYLLSIKGDELLDPIITVTSNENPEKLNPREWFENKRNNFHPVLMNELGEVSIGGYPAFIVGQPDTCDTALLMVAYVDRGHDMLTIDYTEYNNTSIFTSNHFAFYHFLSTLSFDGVAVGKNTVDSSFFQIPPAPEDYVCENSN</sequence>
<keyword evidence="1" id="KW-1133">Transmembrane helix</keyword>
<keyword evidence="1" id="KW-0472">Membrane</keyword>